<proteinExistence type="inferred from homology"/>
<dbReference type="SUPFAM" id="SSF51735">
    <property type="entry name" value="NAD(P)-binding Rossmann-fold domains"/>
    <property type="match status" value="1"/>
</dbReference>
<evidence type="ECO:0000313" key="4">
    <source>
        <dbReference type="EMBL" id="KZS47944.1"/>
    </source>
</evidence>
<organism evidence="4 5">
    <name type="scientific">Paenibacillus glucanolyticus</name>
    <dbReference type="NCBI Taxonomy" id="59843"/>
    <lineage>
        <taxon>Bacteria</taxon>
        <taxon>Bacillati</taxon>
        <taxon>Bacillota</taxon>
        <taxon>Bacilli</taxon>
        <taxon>Bacillales</taxon>
        <taxon>Paenibacillaceae</taxon>
        <taxon>Paenibacillus</taxon>
    </lineage>
</organism>
<dbReference type="GeneID" id="97556565"/>
<dbReference type="InterPro" id="IPR000683">
    <property type="entry name" value="Gfo/Idh/MocA-like_OxRdtase_N"/>
</dbReference>
<keyword evidence="5" id="KW-1185">Reference proteome</keyword>
<sequence>MSKTLKIGIIGCGGIANGKHMPSLKKQAQAEMVAFCDIVEERAQKAADEYGVEGAKVYTDFRELLQDGSIDVIHVCTPNDSHSEITVASLEAGKHVMCEKPMAKTVSEAKAMLDAAERTGKKLTIGYNNRFRDDSMYLKGICEEGELGEIYYGKALAIRRRAVPTWGVFLDEEKQGGGPLIDIGTHALDLTLWLMDNYKPKSVLGSTFHKLGHRENAANAFGPWDPKEFKVEDSAFGFITMENGATIVLESSWALNVVETGEAKAVLAGTEGGADMKDGLRINGEKMSRLYETKVDLNAGGVAFYSGSKESDADREARMWIEAIIEDKDPVVKPEQAFVVTQILEAIYESAKTGKAVYFDN</sequence>
<name>A0A163LAG4_9BACL</name>
<gene>
    <name evidence="4" type="ORF">AWU65_19475</name>
</gene>
<evidence type="ECO:0000259" key="3">
    <source>
        <dbReference type="Pfam" id="PF02894"/>
    </source>
</evidence>
<dbReference type="InterPro" id="IPR004104">
    <property type="entry name" value="Gfo/Idh/MocA-like_OxRdtase_C"/>
</dbReference>
<dbReference type="STRING" id="59843.A3958_18885"/>
<dbReference type="AlphaFoldDB" id="A0A163LAG4"/>
<dbReference type="PANTHER" id="PTHR43249:SF1">
    <property type="entry name" value="D-GLUCOSIDE 3-DEHYDROGENASE"/>
    <property type="match status" value="1"/>
</dbReference>
<dbReference type="Gene3D" id="3.30.360.10">
    <property type="entry name" value="Dihydrodipicolinate Reductase, domain 2"/>
    <property type="match status" value="1"/>
</dbReference>
<feature type="domain" description="Gfo/Idh/MocA-like oxidoreductase N-terminal" evidence="2">
    <location>
        <begin position="5"/>
        <end position="127"/>
    </location>
</feature>
<accession>A0A163LAG4</accession>
<evidence type="ECO:0000313" key="5">
    <source>
        <dbReference type="Proteomes" id="UP000076796"/>
    </source>
</evidence>
<dbReference type="SUPFAM" id="SSF55347">
    <property type="entry name" value="Glyceraldehyde-3-phosphate dehydrogenase-like, C-terminal domain"/>
    <property type="match status" value="1"/>
</dbReference>
<feature type="domain" description="Gfo/Idh/MocA-like oxidoreductase C-terminal" evidence="3">
    <location>
        <begin position="143"/>
        <end position="357"/>
    </location>
</feature>
<dbReference type="OrthoDB" id="9815825at2"/>
<evidence type="ECO:0000256" key="1">
    <source>
        <dbReference type="ARBA" id="ARBA00010928"/>
    </source>
</evidence>
<dbReference type="RefSeq" id="WP_006209327.1">
    <property type="nucleotide sequence ID" value="NZ_CP147845.1"/>
</dbReference>
<dbReference type="Pfam" id="PF02894">
    <property type="entry name" value="GFO_IDH_MocA_C"/>
    <property type="match status" value="1"/>
</dbReference>
<dbReference type="PANTHER" id="PTHR43249">
    <property type="entry name" value="UDP-N-ACETYL-2-AMINO-2-DEOXY-D-GLUCURONATE OXIDASE"/>
    <property type="match status" value="1"/>
</dbReference>
<dbReference type="Gene3D" id="3.40.50.720">
    <property type="entry name" value="NAD(P)-binding Rossmann-like Domain"/>
    <property type="match status" value="1"/>
</dbReference>
<comment type="similarity">
    <text evidence="1">Belongs to the Gfo/Idh/MocA family.</text>
</comment>
<dbReference type="Pfam" id="PF01408">
    <property type="entry name" value="GFO_IDH_MocA"/>
    <property type="match status" value="1"/>
</dbReference>
<evidence type="ECO:0000259" key="2">
    <source>
        <dbReference type="Pfam" id="PF01408"/>
    </source>
</evidence>
<dbReference type="Proteomes" id="UP000076796">
    <property type="component" value="Unassembled WGS sequence"/>
</dbReference>
<protein>
    <submittedName>
        <fullName evidence="4">Oxidoreductase</fullName>
    </submittedName>
</protein>
<reference evidence="4" key="1">
    <citation type="journal article" date="2016" name="Genome Announc.">
        <title>Draft genomes of two strains of Paenibacillus glucanolyticus with capability to degrade lignocellulose.</title>
        <authorList>
            <person name="Mathews S.L."/>
            <person name="Pawlak J."/>
            <person name="Grunden A.M."/>
        </authorList>
    </citation>
    <scope>NUCLEOTIDE SEQUENCE [LARGE SCALE GENOMIC DNA]</scope>
    <source>
        <strain evidence="4">SLM1</strain>
    </source>
</reference>
<dbReference type="InterPro" id="IPR052515">
    <property type="entry name" value="Gfo/Idh/MocA_Oxidoreductase"/>
</dbReference>
<dbReference type="EMBL" id="LWMH01000001">
    <property type="protein sequence ID" value="KZS47944.1"/>
    <property type="molecule type" value="Genomic_DNA"/>
</dbReference>
<dbReference type="GO" id="GO:0000166">
    <property type="term" value="F:nucleotide binding"/>
    <property type="evidence" value="ECO:0007669"/>
    <property type="project" value="InterPro"/>
</dbReference>
<dbReference type="InterPro" id="IPR036291">
    <property type="entry name" value="NAD(P)-bd_dom_sf"/>
</dbReference>
<comment type="caution">
    <text evidence="4">The sequence shown here is derived from an EMBL/GenBank/DDBJ whole genome shotgun (WGS) entry which is preliminary data.</text>
</comment>